<evidence type="ECO:0000313" key="2">
    <source>
        <dbReference type="EMBL" id="MBK3515746.1"/>
    </source>
</evidence>
<dbReference type="PANTHER" id="PTHR10357:SF205">
    <property type="entry name" value="O-GLYCOSYL HYDROLASE FAMILY 13"/>
    <property type="match status" value="1"/>
</dbReference>
<protein>
    <submittedName>
        <fullName evidence="2">Alpha-amylase</fullName>
    </submittedName>
</protein>
<evidence type="ECO:0000259" key="1">
    <source>
        <dbReference type="SMART" id="SM00642"/>
    </source>
</evidence>
<dbReference type="EMBL" id="JAENRR010000001">
    <property type="protein sequence ID" value="MBK3515746.1"/>
    <property type="molecule type" value="Genomic_DNA"/>
</dbReference>
<dbReference type="Gene3D" id="2.60.40.1180">
    <property type="entry name" value="Golgi alpha-mannosidase II"/>
    <property type="match status" value="1"/>
</dbReference>
<proteinExistence type="predicted"/>
<comment type="caution">
    <text evidence="2">The sequence shown here is derived from an EMBL/GenBank/DDBJ whole genome shotgun (WGS) entry which is preliminary data.</text>
</comment>
<dbReference type="SMART" id="SM00642">
    <property type="entry name" value="Aamy"/>
    <property type="match status" value="1"/>
</dbReference>
<dbReference type="RefSeq" id="WP_200462977.1">
    <property type="nucleotide sequence ID" value="NZ_JAENRR010000001.1"/>
</dbReference>
<dbReference type="SUPFAM" id="SSF51445">
    <property type="entry name" value="(Trans)glycosidases"/>
    <property type="match status" value="1"/>
</dbReference>
<dbReference type="Pfam" id="PF00128">
    <property type="entry name" value="Alpha-amylase"/>
    <property type="match status" value="2"/>
</dbReference>
<organism evidence="2 3">
    <name type="scientific">Carboxylicivirga marina</name>
    <dbReference type="NCBI Taxonomy" id="2800988"/>
    <lineage>
        <taxon>Bacteria</taxon>
        <taxon>Pseudomonadati</taxon>
        <taxon>Bacteroidota</taxon>
        <taxon>Bacteroidia</taxon>
        <taxon>Marinilabiliales</taxon>
        <taxon>Marinilabiliaceae</taxon>
        <taxon>Carboxylicivirga</taxon>
    </lineage>
</organism>
<sequence>MANQKVIIYQLFPRLFGNKNTQPNVNGSREENGCGKFQDVNDRALLEIKKMGITHIWYTGVIEHAVVEGYPNEGIEHGNPLVIKGKAGSPYAIKDYYDVNPDLAVHVSQRMDEFEELVARTHQSGLKLLIDFVPNHLAREYKSDMKPSSVEDFGEKDDVHTNFANNNNFYYLPGESLQLSDEIKQLFPENDYREEVARATGNDRFTAYPGMNDWYETVKLNYGIDYTHGIKKFFDPIPDTWLKMKDVLHYWAVKGVDGFRCDMVEMVPVEFWHWVIPQLKQAFPWLIFVAEVYNPQLYNTYIFKGKFDYLYDKVGLYDTLIDVIKGTKPAKSISETWQNLSGIDKYMLRFMENHDEQRIASPFVVNDARKAIPAMAVSAFIHQGPLMIYNGQEVGERGEGPCGYNGDDGRTSIFDYWNMPEHQKWMNNGAFDGALMSHEQSVLRQAYVDINQLCAEPAIREGLFYDVMWQNKDNHHFNSEKIYAFIRYSQSQKLMIVCNFSEQAQSAQVIVPKHAFETLNIPRPVKITFSSLVSSNVISIGSEELINEGVDMTINGYGYAVLVMKW</sequence>
<dbReference type="Proteomes" id="UP000605676">
    <property type="component" value="Unassembled WGS sequence"/>
</dbReference>
<gene>
    <name evidence="2" type="ORF">JIV24_00240</name>
</gene>
<dbReference type="PANTHER" id="PTHR10357">
    <property type="entry name" value="ALPHA-AMYLASE FAMILY MEMBER"/>
    <property type="match status" value="1"/>
</dbReference>
<keyword evidence="3" id="KW-1185">Reference proteome</keyword>
<dbReference type="Gene3D" id="3.20.20.80">
    <property type="entry name" value="Glycosidases"/>
    <property type="match status" value="2"/>
</dbReference>
<evidence type="ECO:0000313" key="3">
    <source>
        <dbReference type="Proteomes" id="UP000605676"/>
    </source>
</evidence>
<dbReference type="CDD" id="cd11349">
    <property type="entry name" value="AmyAc_3"/>
    <property type="match status" value="1"/>
</dbReference>
<feature type="domain" description="Glycosyl hydrolase family 13 catalytic" evidence="1">
    <location>
        <begin position="10"/>
        <end position="440"/>
    </location>
</feature>
<reference evidence="2 3" key="1">
    <citation type="submission" date="2021-01" db="EMBL/GenBank/DDBJ databases">
        <title>Carboxyliciviraga sp.nov., isolated from coastal sediments.</title>
        <authorList>
            <person name="Lu D."/>
            <person name="Zhang T."/>
        </authorList>
    </citation>
    <scope>NUCLEOTIDE SEQUENCE [LARGE SCALE GENOMIC DNA]</scope>
    <source>
        <strain evidence="2 3">N1Y132</strain>
    </source>
</reference>
<dbReference type="InterPro" id="IPR006047">
    <property type="entry name" value="GH13_cat_dom"/>
</dbReference>
<accession>A0ABS1HDQ6</accession>
<dbReference type="SUPFAM" id="SSF51011">
    <property type="entry name" value="Glycosyl hydrolase domain"/>
    <property type="match status" value="1"/>
</dbReference>
<dbReference type="InterPro" id="IPR013780">
    <property type="entry name" value="Glyco_hydro_b"/>
</dbReference>
<dbReference type="InterPro" id="IPR017853">
    <property type="entry name" value="GH"/>
</dbReference>
<name>A0ABS1HDQ6_9BACT</name>